<dbReference type="OrthoDB" id="5453955at2"/>
<evidence type="ECO:0008006" key="4">
    <source>
        <dbReference type="Google" id="ProtNLM"/>
    </source>
</evidence>
<keyword evidence="1" id="KW-0812">Transmembrane</keyword>
<dbReference type="AlphaFoldDB" id="A0A1G6CNJ3"/>
<dbReference type="Proteomes" id="UP000198771">
    <property type="component" value="Unassembled WGS sequence"/>
</dbReference>
<keyword evidence="1" id="KW-1133">Transmembrane helix</keyword>
<keyword evidence="1" id="KW-0472">Membrane</keyword>
<feature type="transmembrane region" description="Helical" evidence="1">
    <location>
        <begin position="12"/>
        <end position="35"/>
    </location>
</feature>
<gene>
    <name evidence="2" type="ORF">SAMN05660653_01661</name>
</gene>
<protein>
    <recommendedName>
        <fullName evidence="4">Type II secretion system (T2SS), protein M subtype b</fullName>
    </recommendedName>
</protein>
<evidence type="ECO:0000256" key="1">
    <source>
        <dbReference type="SAM" id="Phobius"/>
    </source>
</evidence>
<name>A0A1G6CNJ3_9BACT</name>
<evidence type="ECO:0000313" key="3">
    <source>
        <dbReference type="Proteomes" id="UP000198771"/>
    </source>
</evidence>
<evidence type="ECO:0000313" key="2">
    <source>
        <dbReference type="EMBL" id="SDB34473.1"/>
    </source>
</evidence>
<accession>A0A1G6CNJ3</accession>
<sequence>MSDSNVQLPAKALLLLFGGLALAALLGFFLVYPVWSDIERAEQRLRSLQTQVEVKRILGPSFSSLQAALGRLPTEGPFPLPDREPLGVDMDQLSQQLINMSAEHGLATRSVSPSMQDLGGRPRLIVVNLQLRGPLDAFRGFLLELLQQPHLDEVHSMLVREVGMNREYKLEFSLHYR</sequence>
<dbReference type="RefSeq" id="WP_092119903.1">
    <property type="nucleotide sequence ID" value="NZ_FMXO01000008.1"/>
</dbReference>
<organism evidence="2 3">
    <name type="scientific">Desulfonatronum thiosulfatophilum</name>
    <dbReference type="NCBI Taxonomy" id="617002"/>
    <lineage>
        <taxon>Bacteria</taxon>
        <taxon>Pseudomonadati</taxon>
        <taxon>Thermodesulfobacteriota</taxon>
        <taxon>Desulfovibrionia</taxon>
        <taxon>Desulfovibrionales</taxon>
        <taxon>Desulfonatronaceae</taxon>
        <taxon>Desulfonatronum</taxon>
    </lineage>
</organism>
<dbReference type="STRING" id="617002.SAMN05660653_01661"/>
<dbReference type="EMBL" id="FMXO01000008">
    <property type="protein sequence ID" value="SDB34473.1"/>
    <property type="molecule type" value="Genomic_DNA"/>
</dbReference>
<keyword evidence="3" id="KW-1185">Reference proteome</keyword>
<proteinExistence type="predicted"/>
<reference evidence="2 3" key="1">
    <citation type="submission" date="2016-10" db="EMBL/GenBank/DDBJ databases">
        <authorList>
            <person name="de Groot N.N."/>
        </authorList>
    </citation>
    <scope>NUCLEOTIDE SEQUENCE [LARGE SCALE GENOMIC DNA]</scope>
    <source>
        <strain evidence="2 3">ASO4-2</strain>
    </source>
</reference>